<name>A0A8D0C6S8_SALMN</name>
<dbReference type="Proteomes" id="UP000694421">
    <property type="component" value="Unplaced"/>
</dbReference>
<dbReference type="Pfam" id="PF14981">
    <property type="entry name" value="FAM165"/>
    <property type="match status" value="1"/>
</dbReference>
<evidence type="ECO:0000313" key="3">
    <source>
        <dbReference type="Proteomes" id="UP000694421"/>
    </source>
</evidence>
<keyword evidence="1" id="KW-0812">Transmembrane</keyword>
<sequence length="57" mass="6711">LNWKNLEHFPLLMCMLATKTLILRLAFAGAKTYQTKKREALRLQQHLEGYRLPQSLL</sequence>
<organism evidence="2 3">
    <name type="scientific">Salvator merianae</name>
    <name type="common">Argentine black and white tegu</name>
    <name type="synonym">Tupinambis merianae</name>
    <dbReference type="NCBI Taxonomy" id="96440"/>
    <lineage>
        <taxon>Eukaryota</taxon>
        <taxon>Metazoa</taxon>
        <taxon>Chordata</taxon>
        <taxon>Craniata</taxon>
        <taxon>Vertebrata</taxon>
        <taxon>Euteleostomi</taxon>
        <taxon>Lepidosauria</taxon>
        <taxon>Squamata</taxon>
        <taxon>Bifurcata</taxon>
        <taxon>Unidentata</taxon>
        <taxon>Episquamata</taxon>
        <taxon>Laterata</taxon>
        <taxon>Teiioidea</taxon>
        <taxon>Teiidae</taxon>
        <taxon>Salvator</taxon>
    </lineage>
</organism>
<proteinExistence type="predicted"/>
<dbReference type="Ensembl" id="ENSSMRT00000017432.1">
    <property type="protein sequence ID" value="ENSSMRP00000014959.1"/>
    <property type="gene ID" value="ENSSMRG00000011646.1"/>
</dbReference>
<keyword evidence="1" id="KW-1133">Transmembrane helix</keyword>
<reference evidence="2" key="2">
    <citation type="submission" date="2025-09" db="UniProtKB">
        <authorList>
            <consortium name="Ensembl"/>
        </authorList>
    </citation>
    <scope>IDENTIFICATION</scope>
</reference>
<dbReference type="PANTHER" id="PTHR35975">
    <property type="entry name" value="SMALL INTEGRAL MEMBRANE PROTEIN 11A"/>
    <property type="match status" value="1"/>
</dbReference>
<keyword evidence="1" id="KW-0472">Membrane</keyword>
<dbReference type="InterPro" id="IPR042125">
    <property type="entry name" value="SMIM11"/>
</dbReference>
<protein>
    <submittedName>
        <fullName evidence="2">Uncharacterized protein</fullName>
    </submittedName>
</protein>
<evidence type="ECO:0000313" key="2">
    <source>
        <dbReference type="Ensembl" id="ENSSMRP00000014959.1"/>
    </source>
</evidence>
<feature type="transmembrane region" description="Helical" evidence="1">
    <location>
        <begin position="6"/>
        <end position="27"/>
    </location>
</feature>
<dbReference type="AlphaFoldDB" id="A0A8D0C6S8"/>
<evidence type="ECO:0000256" key="1">
    <source>
        <dbReference type="SAM" id="Phobius"/>
    </source>
</evidence>
<dbReference type="PANTHER" id="PTHR35975:SF1">
    <property type="entry name" value="SMALL INTEGRAL MEMBRANE PROTEIN 11"/>
    <property type="match status" value="1"/>
</dbReference>
<accession>A0A8D0C6S8</accession>
<keyword evidence="3" id="KW-1185">Reference proteome</keyword>
<reference evidence="2" key="1">
    <citation type="submission" date="2025-08" db="UniProtKB">
        <authorList>
            <consortium name="Ensembl"/>
        </authorList>
    </citation>
    <scope>IDENTIFICATION</scope>
</reference>